<dbReference type="EMBL" id="BAABME010009862">
    <property type="protein sequence ID" value="GAA0175955.1"/>
    <property type="molecule type" value="Genomic_DNA"/>
</dbReference>
<sequence>MGPKRKRDSRAPQHPPPKLGRRQRKRQLHCHQRYYMKSREWNNITVKTWISPDLKVVPPFFDQGNSG</sequence>
<organism evidence="2 3">
    <name type="scientific">Lithospermum erythrorhizon</name>
    <name type="common">Purple gromwell</name>
    <name type="synonym">Lithospermum officinale var. erythrorhizon</name>
    <dbReference type="NCBI Taxonomy" id="34254"/>
    <lineage>
        <taxon>Eukaryota</taxon>
        <taxon>Viridiplantae</taxon>
        <taxon>Streptophyta</taxon>
        <taxon>Embryophyta</taxon>
        <taxon>Tracheophyta</taxon>
        <taxon>Spermatophyta</taxon>
        <taxon>Magnoliopsida</taxon>
        <taxon>eudicotyledons</taxon>
        <taxon>Gunneridae</taxon>
        <taxon>Pentapetalae</taxon>
        <taxon>asterids</taxon>
        <taxon>lamiids</taxon>
        <taxon>Boraginales</taxon>
        <taxon>Boraginaceae</taxon>
        <taxon>Boraginoideae</taxon>
        <taxon>Lithospermeae</taxon>
        <taxon>Lithospermum</taxon>
    </lineage>
</organism>
<evidence type="ECO:0000313" key="2">
    <source>
        <dbReference type="EMBL" id="GAA0175955.1"/>
    </source>
</evidence>
<evidence type="ECO:0000256" key="1">
    <source>
        <dbReference type="SAM" id="MobiDB-lite"/>
    </source>
</evidence>
<evidence type="ECO:0000313" key="3">
    <source>
        <dbReference type="Proteomes" id="UP001454036"/>
    </source>
</evidence>
<dbReference type="Proteomes" id="UP001454036">
    <property type="component" value="Unassembled WGS sequence"/>
</dbReference>
<reference evidence="2 3" key="1">
    <citation type="submission" date="2024-01" db="EMBL/GenBank/DDBJ databases">
        <title>The complete chloroplast genome sequence of Lithospermum erythrorhizon: insights into the phylogenetic relationship among Boraginaceae species and the maternal lineages of purple gromwells.</title>
        <authorList>
            <person name="Okada T."/>
            <person name="Watanabe K."/>
        </authorList>
    </citation>
    <scope>NUCLEOTIDE SEQUENCE [LARGE SCALE GENOMIC DNA]</scope>
</reference>
<gene>
    <name evidence="2" type="ORF">LIER_29037</name>
</gene>
<protein>
    <submittedName>
        <fullName evidence="2">Uncharacterized protein</fullName>
    </submittedName>
</protein>
<keyword evidence="3" id="KW-1185">Reference proteome</keyword>
<dbReference type="AlphaFoldDB" id="A0AAV3RLB8"/>
<comment type="caution">
    <text evidence="2">The sequence shown here is derived from an EMBL/GenBank/DDBJ whole genome shotgun (WGS) entry which is preliminary data.</text>
</comment>
<proteinExistence type="predicted"/>
<name>A0AAV3RLB8_LITER</name>
<accession>A0AAV3RLB8</accession>
<feature type="region of interest" description="Disordered" evidence="1">
    <location>
        <begin position="1"/>
        <end position="27"/>
    </location>
</feature>